<evidence type="ECO:0000256" key="6">
    <source>
        <dbReference type="ARBA" id="ARBA00022553"/>
    </source>
</evidence>
<feature type="compositionally biased region" description="Basic and acidic residues" evidence="14">
    <location>
        <begin position="496"/>
        <end position="509"/>
    </location>
</feature>
<dbReference type="GO" id="GO:0016479">
    <property type="term" value="P:negative regulation of transcription by RNA polymerase I"/>
    <property type="evidence" value="ECO:0007669"/>
    <property type="project" value="EnsemblFungi"/>
</dbReference>
<dbReference type="Proteomes" id="UP000002058">
    <property type="component" value="Unassembled WGS sequence"/>
</dbReference>
<evidence type="ECO:0000256" key="12">
    <source>
        <dbReference type="ARBA" id="ARBA00023254"/>
    </source>
</evidence>
<dbReference type="AlphaFoldDB" id="C4JPU6"/>
<dbReference type="GO" id="GO:0140602">
    <property type="term" value="C:nucleolar peripheral inclusion body"/>
    <property type="evidence" value="ECO:0007669"/>
    <property type="project" value="EnsemblFungi"/>
</dbReference>
<dbReference type="InterPro" id="IPR020422">
    <property type="entry name" value="TYR_PHOSPHATASE_DUAL_dom"/>
</dbReference>
<dbReference type="PROSITE" id="PS50054">
    <property type="entry name" value="TYR_PHOSPHATASE_DUAL"/>
    <property type="match status" value="1"/>
</dbReference>
<dbReference type="GO" id="GO:0071470">
    <property type="term" value="P:cellular response to osmotic stress"/>
    <property type="evidence" value="ECO:0007669"/>
    <property type="project" value="EnsemblFungi"/>
</dbReference>
<evidence type="ECO:0000256" key="4">
    <source>
        <dbReference type="ARBA" id="ARBA00013064"/>
    </source>
</evidence>
<keyword evidence="8" id="KW-0498">Mitosis</keyword>
<keyword evidence="7" id="KW-0132">Cell division</keyword>
<keyword evidence="10" id="KW-0904">Protein phosphatase</keyword>
<protein>
    <recommendedName>
        <fullName evidence="4">protein-tyrosine-phosphatase</fullName>
        <ecNumber evidence="4">3.1.3.48</ecNumber>
    </recommendedName>
</protein>
<dbReference type="FunFam" id="3.90.190.10:FF:000038">
    <property type="entry name" value="Tyrosine-protein phosphatase CDC14"/>
    <property type="match status" value="1"/>
</dbReference>
<dbReference type="HOGENOM" id="CLU_017787_1_1_1"/>
<dbReference type="PANTHER" id="PTHR23339">
    <property type="entry name" value="TYROSINE SPECIFIC PROTEIN PHOSPHATASE AND DUAL SPECIFICITY PROTEIN PHOSPHATASE"/>
    <property type="match status" value="1"/>
</dbReference>
<dbReference type="VEuPathDB" id="FungiDB:UREG_04589"/>
<evidence type="ECO:0000256" key="1">
    <source>
        <dbReference type="ARBA" id="ARBA00004123"/>
    </source>
</evidence>
<dbReference type="Pfam" id="PF14671">
    <property type="entry name" value="DSPn"/>
    <property type="match status" value="1"/>
</dbReference>
<evidence type="ECO:0000313" key="18">
    <source>
        <dbReference type="Proteomes" id="UP000002058"/>
    </source>
</evidence>
<evidence type="ECO:0000256" key="3">
    <source>
        <dbReference type="ARBA" id="ARBA00007315"/>
    </source>
</evidence>
<keyword evidence="9" id="KW-0378">Hydrolase</keyword>
<dbReference type="SMART" id="SM00195">
    <property type="entry name" value="DSPc"/>
    <property type="match status" value="1"/>
</dbReference>
<keyword evidence="6" id="KW-0597">Phosphoprotein</keyword>
<dbReference type="OrthoDB" id="5632at2759"/>
<dbReference type="GO" id="GO:0006974">
    <property type="term" value="P:DNA damage response"/>
    <property type="evidence" value="ECO:0007669"/>
    <property type="project" value="EnsemblFungi"/>
</dbReference>
<dbReference type="Gene3D" id="3.90.190.10">
    <property type="entry name" value="Protein tyrosine phosphatase superfamily"/>
    <property type="match status" value="2"/>
</dbReference>
<feature type="compositionally biased region" description="Low complexity" evidence="14">
    <location>
        <begin position="553"/>
        <end position="569"/>
    </location>
</feature>
<dbReference type="InterPro" id="IPR029260">
    <property type="entry name" value="DSPn"/>
</dbReference>
<name>C4JPU6_UNCRE</name>
<dbReference type="GO" id="GO:0004725">
    <property type="term" value="F:protein tyrosine phosphatase activity"/>
    <property type="evidence" value="ECO:0007669"/>
    <property type="project" value="UniProtKB-EC"/>
</dbReference>
<evidence type="ECO:0000256" key="9">
    <source>
        <dbReference type="ARBA" id="ARBA00022801"/>
    </source>
</evidence>
<dbReference type="PROSITE" id="PS50056">
    <property type="entry name" value="TYR_PHOSPHATASE_2"/>
    <property type="match status" value="1"/>
</dbReference>
<dbReference type="GO" id="GO:0120105">
    <property type="term" value="C:mitotic actomyosin contractile ring, intermediate layer"/>
    <property type="evidence" value="ECO:0007669"/>
    <property type="project" value="EnsemblFungi"/>
</dbReference>
<dbReference type="CDD" id="cd14499">
    <property type="entry name" value="CDC14_C"/>
    <property type="match status" value="1"/>
</dbReference>
<dbReference type="GO" id="GO:1903501">
    <property type="term" value="P:positive regulation of mitotic actomyosin contractile ring assembly"/>
    <property type="evidence" value="ECO:0007669"/>
    <property type="project" value="EnsemblFungi"/>
</dbReference>
<dbReference type="InParanoid" id="C4JPU6"/>
<dbReference type="InterPro" id="IPR016130">
    <property type="entry name" value="Tyr_Pase_AS"/>
</dbReference>
<dbReference type="GeneID" id="8440787"/>
<dbReference type="GO" id="GO:0005654">
    <property type="term" value="C:nucleoplasm"/>
    <property type="evidence" value="ECO:0007669"/>
    <property type="project" value="EnsemblFungi"/>
</dbReference>
<proteinExistence type="inferred from homology"/>
<organism evidence="17 18">
    <name type="scientific">Uncinocarpus reesii (strain UAMH 1704)</name>
    <dbReference type="NCBI Taxonomy" id="336963"/>
    <lineage>
        <taxon>Eukaryota</taxon>
        <taxon>Fungi</taxon>
        <taxon>Dikarya</taxon>
        <taxon>Ascomycota</taxon>
        <taxon>Pezizomycotina</taxon>
        <taxon>Eurotiomycetes</taxon>
        <taxon>Eurotiomycetidae</taxon>
        <taxon>Onygenales</taxon>
        <taxon>Onygenaceae</taxon>
        <taxon>Uncinocarpus</taxon>
    </lineage>
</organism>
<sequence>MPSHSGPFGQVIEYIEDRLYLASFSSPPDEHSPLPFRAPPPKSPSKRRSAVPANAARSIQPVYFNVDDVVLYNAFHADFGPLHIGHLYRFAVLFHDILGSPETKDRPVVLWTKPDSRNRANIACLVACYMVLIQSWPPHLALAPIAQADPPYMPFRDAGYSQADFILTIQDVVYGVWKAKEEALCGLKEFSLEEYEKYERVDMGDFNWVTPQFLAFASPQYEPIAPVPQNSPEFAALPSSISEVYASKLPVPFKNVLTHFASRNIGLVVRLNSELYSPSYFTALGIHHIDMIFEDGTCPPLPLVRRFIKLAHDMIARNKGIAVHCKAGLGRTGCLIGAYLIYRYGFTANEVIAFMRFMRPGMVVGPQQHWLHMNQNSFREWWFEDTIKEKLMASVPVTPGRTSSKHRLNGNSQTATPPNGHQSKRLALGEIDNNEASPGGCADENLPAPTPGQPRKSHRKDSRHHPYARAVSGNLGVEGDGSAQSMRTKLKNASRRLPDHSDNDSDRRGVASPRTPGRSASHRSINSSVAGTPNIHEDVENWVEGVNKIKSPSTSKSGSGVLGVSKSTQ</sequence>
<evidence type="ECO:0000256" key="5">
    <source>
        <dbReference type="ARBA" id="ARBA00022490"/>
    </source>
</evidence>
<keyword evidence="5" id="KW-0963">Cytoplasm</keyword>
<keyword evidence="13" id="KW-0131">Cell cycle</keyword>
<dbReference type="RefSeq" id="XP_002545072.1">
    <property type="nucleotide sequence ID" value="XM_002545026.1"/>
</dbReference>
<dbReference type="InterPro" id="IPR000387">
    <property type="entry name" value="Tyr_Pase_dom"/>
</dbReference>
<dbReference type="GO" id="GO:0031536">
    <property type="term" value="P:positive regulation of exit from mitosis"/>
    <property type="evidence" value="ECO:0007669"/>
    <property type="project" value="EnsemblFungi"/>
</dbReference>
<evidence type="ECO:0000256" key="7">
    <source>
        <dbReference type="ARBA" id="ARBA00022618"/>
    </source>
</evidence>
<dbReference type="EMBL" id="CH476616">
    <property type="protein sequence ID" value="EEP79743.1"/>
    <property type="molecule type" value="Genomic_DNA"/>
</dbReference>
<dbReference type="GO" id="GO:0044878">
    <property type="term" value="P:mitotic cytokinesis checkpoint signaling"/>
    <property type="evidence" value="ECO:0007669"/>
    <property type="project" value="EnsemblFungi"/>
</dbReference>
<dbReference type="GO" id="GO:0140013">
    <property type="term" value="P:meiotic nuclear division"/>
    <property type="evidence" value="ECO:0007669"/>
    <property type="project" value="EnsemblFungi"/>
</dbReference>
<keyword evidence="12" id="KW-0469">Meiosis</keyword>
<evidence type="ECO:0000313" key="17">
    <source>
        <dbReference type="EMBL" id="EEP79743.1"/>
    </source>
</evidence>
<gene>
    <name evidence="17" type="ORF">UREG_04589</name>
</gene>
<dbReference type="GO" id="GO:0071958">
    <property type="term" value="C:new mitotic spindle pole body"/>
    <property type="evidence" value="ECO:0007669"/>
    <property type="project" value="EnsemblFungi"/>
</dbReference>
<dbReference type="InterPro" id="IPR000340">
    <property type="entry name" value="Dual-sp_phosphatase_cat-dom"/>
</dbReference>
<dbReference type="GO" id="GO:0000422">
    <property type="term" value="P:autophagy of mitochondrion"/>
    <property type="evidence" value="ECO:0007669"/>
    <property type="project" value="EnsemblFungi"/>
</dbReference>
<accession>C4JPU6</accession>
<dbReference type="InterPro" id="IPR003595">
    <property type="entry name" value="Tyr_Pase_cat"/>
</dbReference>
<evidence type="ECO:0000259" key="15">
    <source>
        <dbReference type="PROSITE" id="PS50054"/>
    </source>
</evidence>
<dbReference type="InterPro" id="IPR029021">
    <property type="entry name" value="Prot-tyrosine_phosphatase-like"/>
</dbReference>
<keyword evidence="11" id="KW-0539">Nucleus</keyword>
<reference evidence="18" key="1">
    <citation type="journal article" date="2009" name="Genome Res.">
        <title>Comparative genomic analyses of the human fungal pathogens Coccidioides and their relatives.</title>
        <authorList>
            <person name="Sharpton T.J."/>
            <person name="Stajich J.E."/>
            <person name="Rounsley S.D."/>
            <person name="Gardner M.J."/>
            <person name="Wortman J.R."/>
            <person name="Jordar V.S."/>
            <person name="Maiti R."/>
            <person name="Kodira C.D."/>
            <person name="Neafsey D.E."/>
            <person name="Zeng Q."/>
            <person name="Hung C.-Y."/>
            <person name="McMahan C."/>
            <person name="Muszewska A."/>
            <person name="Grynberg M."/>
            <person name="Mandel M.A."/>
            <person name="Kellner E.M."/>
            <person name="Barker B.M."/>
            <person name="Galgiani J.N."/>
            <person name="Orbach M.J."/>
            <person name="Kirkland T.N."/>
            <person name="Cole G.T."/>
            <person name="Henn M.R."/>
            <person name="Birren B.W."/>
            <person name="Taylor J.W."/>
        </authorList>
    </citation>
    <scope>NUCLEOTIDE SEQUENCE [LARGE SCALE GENOMIC DNA]</scope>
    <source>
        <strain evidence="18">UAMH 1704</strain>
    </source>
</reference>
<evidence type="ECO:0000256" key="8">
    <source>
        <dbReference type="ARBA" id="ARBA00022776"/>
    </source>
</evidence>
<dbReference type="OMA" id="KFERVDM"/>
<dbReference type="CDD" id="cd17657">
    <property type="entry name" value="CDC14_N"/>
    <property type="match status" value="1"/>
</dbReference>
<evidence type="ECO:0000256" key="14">
    <source>
        <dbReference type="SAM" id="MobiDB-lite"/>
    </source>
</evidence>
<feature type="region of interest" description="Disordered" evidence="14">
    <location>
        <begin position="26"/>
        <end position="53"/>
    </location>
</feature>
<keyword evidence="18" id="KW-1185">Reference proteome</keyword>
<comment type="similarity">
    <text evidence="3">Belongs to the protein-tyrosine phosphatase family. Non-receptor class CDC14 subfamily.</text>
</comment>
<dbReference type="KEGG" id="ure:UREG_04589"/>
<comment type="subcellular location">
    <subcellularLocation>
        <location evidence="2">Cytoplasm</location>
    </subcellularLocation>
    <subcellularLocation>
        <location evidence="1">Nucleus</location>
    </subcellularLocation>
</comment>
<dbReference type="GO" id="GO:0004722">
    <property type="term" value="F:protein serine/threonine phosphatase activity"/>
    <property type="evidence" value="ECO:0007669"/>
    <property type="project" value="EnsemblFungi"/>
</dbReference>
<dbReference type="eggNOG" id="KOG1720">
    <property type="taxonomic scope" value="Eukaryota"/>
</dbReference>
<dbReference type="InterPro" id="IPR044506">
    <property type="entry name" value="CDC14_C"/>
</dbReference>
<dbReference type="FunCoup" id="C4JPU6">
    <property type="interactions" value="590"/>
</dbReference>
<evidence type="ECO:0000256" key="10">
    <source>
        <dbReference type="ARBA" id="ARBA00022912"/>
    </source>
</evidence>
<dbReference type="GO" id="GO:0000776">
    <property type="term" value="C:kinetochore"/>
    <property type="evidence" value="ECO:0007669"/>
    <property type="project" value="EnsemblFungi"/>
</dbReference>
<dbReference type="GO" id="GO:0070550">
    <property type="term" value="P:rDNA chromatin condensation"/>
    <property type="evidence" value="ECO:0007669"/>
    <property type="project" value="EnsemblFungi"/>
</dbReference>
<feature type="compositionally biased region" description="Polar residues" evidence="14">
    <location>
        <begin position="522"/>
        <end position="531"/>
    </location>
</feature>
<dbReference type="Pfam" id="PF00782">
    <property type="entry name" value="DSPc"/>
    <property type="match status" value="1"/>
</dbReference>
<dbReference type="GO" id="GO:1902846">
    <property type="term" value="P:positive regulation of mitotic spindle elongation"/>
    <property type="evidence" value="ECO:0007669"/>
    <property type="project" value="EnsemblFungi"/>
</dbReference>
<dbReference type="GO" id="GO:1990023">
    <property type="term" value="C:mitotic spindle midzone"/>
    <property type="evidence" value="ECO:0007669"/>
    <property type="project" value="EnsemblFungi"/>
</dbReference>
<dbReference type="GO" id="GO:0031031">
    <property type="term" value="P:positive regulation of septation initiation signaling"/>
    <property type="evidence" value="ECO:0007669"/>
    <property type="project" value="EnsemblFungi"/>
</dbReference>
<dbReference type="EC" id="3.1.3.48" evidence="4"/>
<feature type="compositionally biased region" description="Polar residues" evidence="14">
    <location>
        <begin position="409"/>
        <end position="421"/>
    </location>
</feature>
<dbReference type="SUPFAM" id="SSF52799">
    <property type="entry name" value="(Phosphotyrosine protein) phosphatases II"/>
    <property type="match status" value="2"/>
</dbReference>
<dbReference type="InterPro" id="IPR050561">
    <property type="entry name" value="PTP"/>
</dbReference>
<feature type="region of interest" description="Disordered" evidence="14">
    <location>
        <begin position="397"/>
        <end position="569"/>
    </location>
</feature>
<dbReference type="GO" id="GO:0051229">
    <property type="term" value="P:meiotic spindle disassembly"/>
    <property type="evidence" value="ECO:0007669"/>
    <property type="project" value="EnsemblFungi"/>
</dbReference>
<evidence type="ECO:0000256" key="11">
    <source>
        <dbReference type="ARBA" id="ARBA00023242"/>
    </source>
</evidence>
<dbReference type="PROSITE" id="PS00383">
    <property type="entry name" value="TYR_PHOSPHATASE_1"/>
    <property type="match status" value="1"/>
</dbReference>
<feature type="domain" description="Tyrosine-protein phosphatase" evidence="15">
    <location>
        <begin position="233"/>
        <end position="384"/>
    </location>
</feature>
<evidence type="ECO:0000256" key="13">
    <source>
        <dbReference type="ARBA" id="ARBA00023306"/>
    </source>
</evidence>
<dbReference type="GO" id="GO:2000786">
    <property type="term" value="P:positive regulation of autophagosome assembly"/>
    <property type="evidence" value="ECO:0007669"/>
    <property type="project" value="EnsemblFungi"/>
</dbReference>
<dbReference type="GO" id="GO:0030869">
    <property type="term" value="C:RENT complex"/>
    <property type="evidence" value="ECO:0007669"/>
    <property type="project" value="EnsemblFungi"/>
</dbReference>
<feature type="compositionally biased region" description="Basic residues" evidence="14">
    <location>
        <begin position="455"/>
        <end position="467"/>
    </location>
</feature>
<evidence type="ECO:0000256" key="2">
    <source>
        <dbReference type="ARBA" id="ARBA00004496"/>
    </source>
</evidence>
<feature type="domain" description="Tyrosine specific protein phosphatases" evidence="16">
    <location>
        <begin position="305"/>
        <end position="370"/>
    </location>
</feature>
<evidence type="ECO:0000259" key="16">
    <source>
        <dbReference type="PROSITE" id="PS50056"/>
    </source>
</evidence>
<dbReference type="GO" id="GO:0005935">
    <property type="term" value="C:cellular bud neck"/>
    <property type="evidence" value="ECO:0007669"/>
    <property type="project" value="EnsemblFungi"/>
</dbReference>
<dbReference type="FunFam" id="3.90.190.10:FF:000073">
    <property type="entry name" value="Tyrosine-protein phosphatase CDC14"/>
    <property type="match status" value="1"/>
</dbReference>
<dbReference type="STRING" id="336963.C4JPU6"/>
<dbReference type="GO" id="GO:0140429">
    <property type="term" value="P:positive regulation of mitotic sister chromatid biorientation"/>
    <property type="evidence" value="ECO:0007669"/>
    <property type="project" value="EnsemblFungi"/>
</dbReference>
<dbReference type="SMART" id="SM00404">
    <property type="entry name" value="PTPc_motif"/>
    <property type="match status" value="1"/>
</dbReference>
<dbReference type="GO" id="GO:0051301">
    <property type="term" value="P:cell division"/>
    <property type="evidence" value="ECO:0007669"/>
    <property type="project" value="UniProtKB-KW"/>
</dbReference>